<dbReference type="Gene3D" id="3.30.2090.10">
    <property type="entry name" value="Multidrug efflux transporter AcrB TolC docking domain, DN and DC subdomains"/>
    <property type="match status" value="2"/>
</dbReference>
<dbReference type="InterPro" id="IPR027463">
    <property type="entry name" value="AcrB_DN_DC_subdom"/>
</dbReference>
<keyword evidence="5 7" id="KW-1133">Transmembrane helix</keyword>
<evidence type="ECO:0000256" key="6">
    <source>
        <dbReference type="ARBA" id="ARBA00023136"/>
    </source>
</evidence>
<dbReference type="Pfam" id="PF00873">
    <property type="entry name" value="ACR_tran"/>
    <property type="match status" value="2"/>
</dbReference>
<keyword evidence="1" id="KW-0813">Transport</keyword>
<reference evidence="8" key="1">
    <citation type="submission" date="2013-08" db="EMBL/GenBank/DDBJ databases">
        <authorList>
            <person name="Mendez C."/>
            <person name="Richter M."/>
            <person name="Ferrer M."/>
            <person name="Sanchez J."/>
        </authorList>
    </citation>
    <scope>NUCLEOTIDE SEQUENCE</scope>
</reference>
<keyword evidence="4 7" id="KW-0812">Transmembrane</keyword>
<protein>
    <submittedName>
        <fullName evidence="8">Multidrug resistance protein MdtC (Multidrug transporter mdtC)</fullName>
    </submittedName>
</protein>
<gene>
    <name evidence="8" type="ORF">B1A_06110</name>
</gene>
<dbReference type="GO" id="GO:0005886">
    <property type="term" value="C:plasma membrane"/>
    <property type="evidence" value="ECO:0007669"/>
    <property type="project" value="TreeGrafter"/>
</dbReference>
<keyword evidence="2" id="KW-1003">Cell membrane</keyword>
<sequence>WAPRIERALKKVPQLREVKSDSQEGGLEVRLHIDRPRAASLGLNLSQIDNTLYDAFGQRLVSTLYEDMNQYHVVMQVDPKFWNNPSTLKDLYVSTSGGALSGTEATMGAPADFQFPGVTASNAAQNYAENQIATPTGGASTGSAVSIRPETMIPLADFARYGPGLTPIAINHQGPFVATTFSFNLPVGEALGVATAAIERTMADLHVPASVHGHFAGNARVFRQTVEEEPLLILAALAAVYIVLGVLYESLTQPLTILSTLPSSGVGAVLALLLFNEPFSLIALIG</sequence>
<dbReference type="InterPro" id="IPR001036">
    <property type="entry name" value="Acrflvin-R"/>
</dbReference>
<evidence type="ECO:0000313" key="8">
    <source>
        <dbReference type="EMBL" id="EQD70813.1"/>
    </source>
</evidence>
<keyword evidence="6 7" id="KW-0472">Membrane</keyword>
<dbReference type="EMBL" id="AUZX01004442">
    <property type="protein sequence ID" value="EQD70813.1"/>
    <property type="molecule type" value="Genomic_DNA"/>
</dbReference>
<evidence type="ECO:0000256" key="5">
    <source>
        <dbReference type="ARBA" id="ARBA00022989"/>
    </source>
</evidence>
<evidence type="ECO:0000256" key="4">
    <source>
        <dbReference type="ARBA" id="ARBA00022692"/>
    </source>
</evidence>
<dbReference type="PANTHER" id="PTHR32063:SF34">
    <property type="entry name" value="MULTIDRUG RESISTANCE PROTEIN MDTC"/>
    <property type="match status" value="1"/>
</dbReference>
<comment type="caution">
    <text evidence="8">The sequence shown here is derived from an EMBL/GenBank/DDBJ whole genome shotgun (WGS) entry which is preliminary data.</text>
</comment>
<evidence type="ECO:0000256" key="7">
    <source>
        <dbReference type="SAM" id="Phobius"/>
    </source>
</evidence>
<reference evidence="8" key="2">
    <citation type="journal article" date="2014" name="ISME J.">
        <title>Microbial stratification in low pH oxic and suboxic macroscopic growths along an acid mine drainage.</title>
        <authorList>
            <person name="Mendez-Garcia C."/>
            <person name="Mesa V."/>
            <person name="Sprenger R.R."/>
            <person name="Richter M."/>
            <person name="Diez M.S."/>
            <person name="Solano J."/>
            <person name="Bargiela R."/>
            <person name="Golyshina O.V."/>
            <person name="Manteca A."/>
            <person name="Ramos J.L."/>
            <person name="Gallego J.R."/>
            <person name="Llorente I."/>
            <person name="Martins Dos Santos V.A."/>
            <person name="Jensen O.N."/>
            <person name="Pelaez A.I."/>
            <person name="Sanchez J."/>
            <person name="Ferrer M."/>
        </authorList>
    </citation>
    <scope>NUCLEOTIDE SEQUENCE</scope>
</reference>
<organism evidence="8">
    <name type="scientific">mine drainage metagenome</name>
    <dbReference type="NCBI Taxonomy" id="410659"/>
    <lineage>
        <taxon>unclassified sequences</taxon>
        <taxon>metagenomes</taxon>
        <taxon>ecological metagenomes</taxon>
    </lineage>
</organism>
<feature type="transmembrane region" description="Helical" evidence="7">
    <location>
        <begin position="254"/>
        <end position="275"/>
    </location>
</feature>
<evidence type="ECO:0000256" key="1">
    <source>
        <dbReference type="ARBA" id="ARBA00022448"/>
    </source>
</evidence>
<dbReference type="Gene3D" id="3.30.70.1440">
    <property type="entry name" value="Multidrug efflux transporter AcrB pore domain"/>
    <property type="match status" value="1"/>
</dbReference>
<dbReference type="PANTHER" id="PTHR32063">
    <property type="match status" value="1"/>
</dbReference>
<dbReference type="AlphaFoldDB" id="T1BQG2"/>
<feature type="non-terminal residue" evidence="8">
    <location>
        <position position="286"/>
    </location>
</feature>
<dbReference type="GO" id="GO:0042910">
    <property type="term" value="F:xenobiotic transmembrane transporter activity"/>
    <property type="evidence" value="ECO:0007669"/>
    <property type="project" value="TreeGrafter"/>
</dbReference>
<evidence type="ECO:0000256" key="3">
    <source>
        <dbReference type="ARBA" id="ARBA00022519"/>
    </source>
</evidence>
<accession>T1BQG2</accession>
<dbReference type="Gene3D" id="1.20.1640.10">
    <property type="entry name" value="Multidrug efflux transporter AcrB transmembrane domain"/>
    <property type="match status" value="1"/>
</dbReference>
<dbReference type="SUPFAM" id="SSF82714">
    <property type="entry name" value="Multidrug efflux transporter AcrB TolC docking domain, DN and DC subdomains"/>
    <property type="match status" value="1"/>
</dbReference>
<proteinExistence type="predicted"/>
<keyword evidence="3" id="KW-0997">Cell inner membrane</keyword>
<feature type="non-terminal residue" evidence="8">
    <location>
        <position position="1"/>
    </location>
</feature>
<dbReference type="SUPFAM" id="SSF82866">
    <property type="entry name" value="Multidrug efflux transporter AcrB transmembrane domain"/>
    <property type="match status" value="1"/>
</dbReference>
<evidence type="ECO:0000256" key="2">
    <source>
        <dbReference type="ARBA" id="ARBA00022475"/>
    </source>
</evidence>
<feature type="transmembrane region" description="Helical" evidence="7">
    <location>
        <begin position="230"/>
        <end position="248"/>
    </location>
</feature>
<name>T1BQG2_9ZZZZ</name>